<dbReference type="SUPFAM" id="SSF46785">
    <property type="entry name" value="Winged helix' DNA-binding domain"/>
    <property type="match status" value="1"/>
</dbReference>
<dbReference type="Gene3D" id="1.10.10.10">
    <property type="entry name" value="Winged helix-like DNA-binding domain superfamily/Winged helix DNA-binding domain"/>
    <property type="match status" value="1"/>
</dbReference>
<reference evidence="5" key="1">
    <citation type="submission" date="2021-04" db="EMBL/GenBank/DDBJ databases">
        <title>Devosia litorisediminis sp. nov., isolated from a sand dune.</title>
        <authorList>
            <person name="Park S."/>
            <person name="Yoon J.-H."/>
        </authorList>
    </citation>
    <scope>NUCLEOTIDE SEQUENCE</scope>
    <source>
        <strain evidence="5">BSSL-BM10</strain>
    </source>
</reference>
<organism evidence="5 6">
    <name type="scientific">Devosia litorisediminis</name>
    <dbReference type="NCBI Taxonomy" id="2829817"/>
    <lineage>
        <taxon>Bacteria</taxon>
        <taxon>Pseudomonadati</taxon>
        <taxon>Pseudomonadota</taxon>
        <taxon>Alphaproteobacteria</taxon>
        <taxon>Hyphomicrobiales</taxon>
        <taxon>Devosiaceae</taxon>
        <taxon>Devosia</taxon>
    </lineage>
</organism>
<evidence type="ECO:0000256" key="1">
    <source>
        <dbReference type="ARBA" id="ARBA00023015"/>
    </source>
</evidence>
<accession>A0A942IEU3</accession>
<evidence type="ECO:0000259" key="4">
    <source>
        <dbReference type="PROSITE" id="PS50995"/>
    </source>
</evidence>
<dbReference type="GO" id="GO:0003677">
    <property type="term" value="F:DNA binding"/>
    <property type="evidence" value="ECO:0007669"/>
    <property type="project" value="UniProtKB-KW"/>
</dbReference>
<dbReference type="EMBL" id="JAGXTP010000003">
    <property type="protein sequence ID" value="MBS3850074.1"/>
    <property type="molecule type" value="Genomic_DNA"/>
</dbReference>
<evidence type="ECO:0000256" key="2">
    <source>
        <dbReference type="ARBA" id="ARBA00023125"/>
    </source>
</evidence>
<dbReference type="InterPro" id="IPR000835">
    <property type="entry name" value="HTH_MarR-typ"/>
</dbReference>
<keyword evidence="2" id="KW-0238">DNA-binding</keyword>
<dbReference type="PANTHER" id="PTHR42756:SF1">
    <property type="entry name" value="TRANSCRIPTIONAL REPRESSOR OF EMRAB OPERON"/>
    <property type="match status" value="1"/>
</dbReference>
<dbReference type="PROSITE" id="PS01117">
    <property type="entry name" value="HTH_MARR_1"/>
    <property type="match status" value="1"/>
</dbReference>
<dbReference type="PRINTS" id="PR00598">
    <property type="entry name" value="HTHMARR"/>
</dbReference>
<dbReference type="InterPro" id="IPR036390">
    <property type="entry name" value="WH_DNA-bd_sf"/>
</dbReference>
<keyword evidence="3" id="KW-0804">Transcription</keyword>
<dbReference type="GO" id="GO:0003700">
    <property type="term" value="F:DNA-binding transcription factor activity"/>
    <property type="evidence" value="ECO:0007669"/>
    <property type="project" value="InterPro"/>
</dbReference>
<proteinExistence type="predicted"/>
<keyword evidence="1" id="KW-0805">Transcription regulation</keyword>
<feature type="domain" description="HTH marR-type" evidence="4">
    <location>
        <begin position="22"/>
        <end position="157"/>
    </location>
</feature>
<evidence type="ECO:0000256" key="3">
    <source>
        <dbReference type="ARBA" id="ARBA00023163"/>
    </source>
</evidence>
<keyword evidence="6" id="KW-1185">Reference proteome</keyword>
<evidence type="ECO:0000313" key="6">
    <source>
        <dbReference type="Proteomes" id="UP000678281"/>
    </source>
</evidence>
<gene>
    <name evidence="5" type="ORF">KD146_15345</name>
</gene>
<protein>
    <submittedName>
        <fullName evidence="5">MarR family transcriptional regulator</fullName>
    </submittedName>
</protein>
<dbReference type="InterPro" id="IPR023187">
    <property type="entry name" value="Tscrpt_reg_MarR-type_CS"/>
</dbReference>
<dbReference type="Proteomes" id="UP000678281">
    <property type="component" value="Unassembled WGS sequence"/>
</dbReference>
<name>A0A942IEU3_9HYPH</name>
<dbReference type="AlphaFoldDB" id="A0A942IEU3"/>
<evidence type="ECO:0000313" key="5">
    <source>
        <dbReference type="EMBL" id="MBS3850074.1"/>
    </source>
</evidence>
<dbReference type="PROSITE" id="PS50995">
    <property type="entry name" value="HTH_MARR_2"/>
    <property type="match status" value="1"/>
</dbReference>
<dbReference type="RefSeq" id="WP_212659716.1">
    <property type="nucleotide sequence ID" value="NZ_JAGXTP010000003.1"/>
</dbReference>
<comment type="caution">
    <text evidence="5">The sequence shown here is derived from an EMBL/GenBank/DDBJ whole genome shotgun (WGS) entry which is preliminary data.</text>
</comment>
<dbReference type="SMART" id="SM00347">
    <property type="entry name" value="HTH_MARR"/>
    <property type="match status" value="1"/>
</dbReference>
<dbReference type="PANTHER" id="PTHR42756">
    <property type="entry name" value="TRANSCRIPTIONAL REGULATOR, MARR"/>
    <property type="match status" value="1"/>
</dbReference>
<sequence>MDDVDKIRAQWARQCPDLDTAPMGLIGRLARVSQHMSQAMAANFAAHGLSSAGFDVLATLLRSGPPHALSPGQLLATMMVTSGTMTNRIDQLEKNGLVARQRSLADKRSYAIGLTERGRAAVEGVLADHVKLQADLVAILPEDERAQLDGLLRSYLARI</sequence>
<dbReference type="InterPro" id="IPR036388">
    <property type="entry name" value="WH-like_DNA-bd_sf"/>
</dbReference>
<dbReference type="Pfam" id="PF01047">
    <property type="entry name" value="MarR"/>
    <property type="match status" value="1"/>
</dbReference>